<organism evidence="8 9">
    <name type="scientific">Aspergillus nanangensis</name>
    <dbReference type="NCBI Taxonomy" id="2582783"/>
    <lineage>
        <taxon>Eukaryota</taxon>
        <taxon>Fungi</taxon>
        <taxon>Dikarya</taxon>
        <taxon>Ascomycota</taxon>
        <taxon>Pezizomycotina</taxon>
        <taxon>Eurotiomycetes</taxon>
        <taxon>Eurotiomycetidae</taxon>
        <taxon>Eurotiales</taxon>
        <taxon>Aspergillaceae</taxon>
        <taxon>Aspergillus</taxon>
        <taxon>Aspergillus subgen. Circumdati</taxon>
    </lineage>
</organism>
<feature type="transmembrane region" description="Helical" evidence="6">
    <location>
        <begin position="334"/>
        <end position="357"/>
    </location>
</feature>
<keyword evidence="3 6" id="KW-0812">Transmembrane</keyword>
<keyword evidence="9" id="KW-1185">Reference proteome</keyword>
<feature type="transmembrane region" description="Helical" evidence="6">
    <location>
        <begin position="62"/>
        <end position="84"/>
    </location>
</feature>
<reference evidence="8" key="1">
    <citation type="journal article" date="2019" name="Beilstein J. Org. Chem.">
        <title>Nanangenines: drimane sesquiterpenoids as the dominant metabolite cohort of a novel Australian fungus, Aspergillus nanangensis.</title>
        <authorList>
            <person name="Lacey H.J."/>
            <person name="Gilchrist C.L.M."/>
            <person name="Crombie A."/>
            <person name="Kalaitzis J.A."/>
            <person name="Vuong D."/>
            <person name="Rutledge P.J."/>
            <person name="Turner P."/>
            <person name="Pitt J.I."/>
            <person name="Lacey E."/>
            <person name="Chooi Y.H."/>
            <person name="Piggott A.M."/>
        </authorList>
    </citation>
    <scope>NUCLEOTIDE SEQUENCE</scope>
    <source>
        <strain evidence="8">MST-FP2251</strain>
    </source>
</reference>
<evidence type="ECO:0000313" key="8">
    <source>
        <dbReference type="EMBL" id="KAF9891506.1"/>
    </source>
</evidence>
<sequence>MNDRKFSIAEAFNGRLFFSCGLIALSQVNFGMDQAAFSSTQAMEAFTRKFGEYDDDAEDYTINPSFLSLLNSLIFIGFAVGLVTGSFINRRFGRRMSMFVMCLWALVGATVLVTADNKAQMLAGRIVAYVYIGMELAVVPVLQSELVPARVRGFVVGTYQAGLLTGQLIMSLICRGTSVIEGDASWRIPLGLLYVIPSIVASLIWFMPESPRLLLMRDRPEKAFESLRKLRIGRFTDEEINQEFRELQDTINLTVDRGHWTEMFQGSNLRRTLITIGANVFMQITGQNFVNQYQTIFLKSLHTVNPFSMASINTAVNIFMTLVTMVLNDTTGRVPLMFSGAIIQTAALITMGSLGTIPSPTQPILKGITSMVTIFGVGYQLGWAPLSHVVAAEVPTSRLRDMTYALGACFNVVIQFAISFSIPYLLYAPYANLGAQVGFIFGGFAVCAVVFSWFCVPEVVAASQFNLALAEQHNCTNTCQNNLRKTLAIDNKILFGNATPDDTFYATADNFPTSAPGDLLKLQPLDRSIPGVGTNASIYLMQYTSIGLNGTRPVPATAFIALPLPLLPRTRPRTRPQQLPLIAYAHGFTGLTPPCAPSRTSTLSLLNLDTWSLLLSAGYAVVAPDYAGLGNNFTPHLAVNPVYNSEDVYFAVVAARNAFRGLFTSDWAAVGHSQGGGAVWGLNENPRVINNPNPNPGGNYLGGVAMAPAARLSHMLSAETGLLRAPVFAEGVFETVGAPVVPRVMTPEMRARAPLVRELGLCLVAVLGLGMDLEEEEQVVEEEAEVMDQVRAAAGWFEELYGAGGGKRAEAPLLVLQGLEDRSVLPEGTRDTVERAREVGNVVDVSWYPGVDHDGIVRASEAEWMRWLRGRFEGSI</sequence>
<evidence type="ECO:0000256" key="2">
    <source>
        <dbReference type="ARBA" id="ARBA00010992"/>
    </source>
</evidence>
<protein>
    <recommendedName>
        <fullName evidence="7">Major facilitator superfamily (MFS) profile domain-containing protein</fullName>
    </recommendedName>
</protein>
<proteinExistence type="inferred from homology"/>
<dbReference type="Gene3D" id="1.20.1250.20">
    <property type="entry name" value="MFS general substrate transporter like domains"/>
    <property type="match status" value="1"/>
</dbReference>
<feature type="transmembrane region" description="Helical" evidence="6">
    <location>
        <begin position="307"/>
        <end position="328"/>
    </location>
</feature>
<dbReference type="Pfam" id="PF12697">
    <property type="entry name" value="Abhydrolase_6"/>
    <property type="match status" value="1"/>
</dbReference>
<dbReference type="PANTHER" id="PTHR48022">
    <property type="entry name" value="PLASTIDIC GLUCOSE TRANSPORTER 4"/>
    <property type="match status" value="1"/>
</dbReference>
<accession>A0AAD4GW58</accession>
<feature type="transmembrane region" description="Helical" evidence="6">
    <location>
        <begin position="121"/>
        <end position="142"/>
    </location>
</feature>
<dbReference type="InterPro" id="IPR029058">
    <property type="entry name" value="AB_hydrolase_fold"/>
</dbReference>
<feature type="transmembrane region" description="Helical" evidence="6">
    <location>
        <begin position="154"/>
        <end position="173"/>
    </location>
</feature>
<dbReference type="SUPFAM" id="SSF53474">
    <property type="entry name" value="alpha/beta-Hydrolases"/>
    <property type="match status" value="1"/>
</dbReference>
<evidence type="ECO:0000256" key="5">
    <source>
        <dbReference type="ARBA" id="ARBA00023136"/>
    </source>
</evidence>
<dbReference type="PANTHER" id="PTHR48022:SF77">
    <property type="entry name" value="MAJOR FACILITATOR SUPERFAMILY (MFS) PROFILE DOMAIN-CONTAINING PROTEIN"/>
    <property type="match status" value="1"/>
</dbReference>
<dbReference type="SUPFAM" id="SSF103473">
    <property type="entry name" value="MFS general substrate transporter"/>
    <property type="match status" value="1"/>
</dbReference>
<name>A0AAD4GW58_ASPNN</name>
<comment type="caution">
    <text evidence="8">The sequence shown here is derived from an EMBL/GenBank/DDBJ whole genome shotgun (WGS) entry which is preliminary data.</text>
</comment>
<dbReference type="InterPro" id="IPR020846">
    <property type="entry name" value="MFS_dom"/>
</dbReference>
<evidence type="ECO:0000256" key="4">
    <source>
        <dbReference type="ARBA" id="ARBA00022989"/>
    </source>
</evidence>
<dbReference type="PROSITE" id="PS50850">
    <property type="entry name" value="MFS"/>
    <property type="match status" value="1"/>
</dbReference>
<evidence type="ECO:0000256" key="3">
    <source>
        <dbReference type="ARBA" id="ARBA00022692"/>
    </source>
</evidence>
<dbReference type="GO" id="GO:0016020">
    <property type="term" value="C:membrane"/>
    <property type="evidence" value="ECO:0007669"/>
    <property type="project" value="UniProtKB-SubCell"/>
</dbReference>
<reference evidence="8" key="2">
    <citation type="submission" date="2020-02" db="EMBL/GenBank/DDBJ databases">
        <authorList>
            <person name="Gilchrist C.L.M."/>
            <person name="Chooi Y.-H."/>
        </authorList>
    </citation>
    <scope>NUCLEOTIDE SEQUENCE</scope>
    <source>
        <strain evidence="8">MST-FP2251</strain>
    </source>
</reference>
<keyword evidence="4 6" id="KW-1133">Transmembrane helix</keyword>
<dbReference type="InterPro" id="IPR036259">
    <property type="entry name" value="MFS_trans_sf"/>
</dbReference>
<dbReference type="InterPro" id="IPR050360">
    <property type="entry name" value="MFS_Sugar_Transporters"/>
</dbReference>
<feature type="transmembrane region" description="Helical" evidence="6">
    <location>
        <begin position="96"/>
        <end position="115"/>
    </location>
</feature>
<feature type="transmembrane region" description="Helical" evidence="6">
    <location>
        <begin position="185"/>
        <end position="207"/>
    </location>
</feature>
<feature type="transmembrane region" description="Helical" evidence="6">
    <location>
        <begin position="433"/>
        <end position="454"/>
    </location>
</feature>
<feature type="transmembrane region" description="Helical" evidence="6">
    <location>
        <begin position="364"/>
        <end position="384"/>
    </location>
</feature>
<comment type="subcellular location">
    <subcellularLocation>
        <location evidence="1">Membrane</location>
        <topology evidence="1">Multi-pass membrane protein</topology>
    </subcellularLocation>
</comment>
<evidence type="ECO:0000259" key="7">
    <source>
        <dbReference type="PROSITE" id="PS50850"/>
    </source>
</evidence>
<keyword evidence="5 6" id="KW-0472">Membrane</keyword>
<dbReference type="GO" id="GO:0005351">
    <property type="term" value="F:carbohydrate:proton symporter activity"/>
    <property type="evidence" value="ECO:0007669"/>
    <property type="project" value="TreeGrafter"/>
</dbReference>
<dbReference type="Pfam" id="PF00083">
    <property type="entry name" value="Sugar_tr"/>
    <property type="match status" value="1"/>
</dbReference>
<dbReference type="InterPro" id="IPR005828">
    <property type="entry name" value="MFS_sugar_transport-like"/>
</dbReference>
<dbReference type="EMBL" id="VCAU01000018">
    <property type="protein sequence ID" value="KAF9891506.1"/>
    <property type="molecule type" value="Genomic_DNA"/>
</dbReference>
<dbReference type="AlphaFoldDB" id="A0AAD4GW58"/>
<feature type="transmembrane region" description="Helical" evidence="6">
    <location>
        <begin position="404"/>
        <end position="426"/>
    </location>
</feature>
<feature type="domain" description="Major facilitator superfamily (MFS) profile" evidence="7">
    <location>
        <begin position="19"/>
        <end position="460"/>
    </location>
</feature>
<gene>
    <name evidence="8" type="ORF">FE257_003973</name>
</gene>
<evidence type="ECO:0000256" key="1">
    <source>
        <dbReference type="ARBA" id="ARBA00004141"/>
    </source>
</evidence>
<dbReference type="Gene3D" id="3.40.50.1820">
    <property type="entry name" value="alpha/beta hydrolase"/>
    <property type="match status" value="2"/>
</dbReference>
<dbReference type="InterPro" id="IPR000073">
    <property type="entry name" value="AB_hydrolase_1"/>
</dbReference>
<evidence type="ECO:0000256" key="6">
    <source>
        <dbReference type="SAM" id="Phobius"/>
    </source>
</evidence>
<evidence type="ECO:0000313" key="9">
    <source>
        <dbReference type="Proteomes" id="UP001194746"/>
    </source>
</evidence>
<comment type="similarity">
    <text evidence="2">Belongs to the major facilitator superfamily. Sugar transporter (TC 2.A.1.1) family.</text>
</comment>
<dbReference type="Proteomes" id="UP001194746">
    <property type="component" value="Unassembled WGS sequence"/>
</dbReference>